<keyword evidence="2" id="KW-1185">Reference proteome</keyword>
<evidence type="ECO:0000313" key="2">
    <source>
        <dbReference type="Proteomes" id="UP001565242"/>
    </source>
</evidence>
<name>A0ABV4D9E6_9LACT</name>
<evidence type="ECO:0000313" key="1">
    <source>
        <dbReference type="EMBL" id="MEY8538385.1"/>
    </source>
</evidence>
<accession>A0ABV4D9E6</accession>
<comment type="caution">
    <text evidence="1">The sequence shown here is derived from an EMBL/GenBank/DDBJ whole genome shotgun (WGS) entry which is preliminary data.</text>
</comment>
<dbReference type="Proteomes" id="UP001565242">
    <property type="component" value="Unassembled WGS sequence"/>
</dbReference>
<gene>
    <name evidence="1" type="ORF">AALM99_08015</name>
</gene>
<dbReference type="RefSeq" id="WP_369918558.1">
    <property type="nucleotide sequence ID" value="NZ_JBCLSQ010000018.1"/>
</dbReference>
<organism evidence="1 2">
    <name type="scientific">Lactococcus muris</name>
    <dbReference type="NCBI Taxonomy" id="2941330"/>
    <lineage>
        <taxon>Bacteria</taxon>
        <taxon>Bacillati</taxon>
        <taxon>Bacillota</taxon>
        <taxon>Bacilli</taxon>
        <taxon>Lactobacillales</taxon>
        <taxon>Streptococcaceae</taxon>
        <taxon>Lactococcus</taxon>
    </lineage>
</organism>
<proteinExistence type="predicted"/>
<protein>
    <recommendedName>
        <fullName evidence="3">DNA-binding protein</fullName>
    </recommendedName>
</protein>
<dbReference type="EMBL" id="JBCLSQ010000018">
    <property type="protein sequence ID" value="MEY8538385.1"/>
    <property type="molecule type" value="Genomic_DNA"/>
</dbReference>
<reference evidence="1 2" key="1">
    <citation type="submission" date="2024-03" db="EMBL/GenBank/DDBJ databases">
        <title>Mouse gut bacterial collection (mGBC) of GemPharmatech.</title>
        <authorList>
            <person name="He Y."/>
            <person name="Dong L."/>
            <person name="Wu D."/>
            <person name="Gao X."/>
            <person name="Lin Z."/>
        </authorList>
    </citation>
    <scope>NUCLEOTIDE SEQUENCE [LARGE SCALE GENOMIC DNA]</scope>
    <source>
        <strain evidence="1 2">20-218</strain>
    </source>
</reference>
<sequence length="70" mass="8158">MAGRKEKSDLDYPLFLYKQEASEITGVSIPWFDDNIAHCPGLPKVKIGTETRYPRDPFVKWVGQNWELFK</sequence>
<evidence type="ECO:0008006" key="3">
    <source>
        <dbReference type="Google" id="ProtNLM"/>
    </source>
</evidence>